<dbReference type="PANTHER" id="PTHR43751:SF3">
    <property type="entry name" value="SULFATASE N-TERMINAL DOMAIN-CONTAINING PROTEIN"/>
    <property type="match status" value="1"/>
</dbReference>
<dbReference type="Pfam" id="PF00884">
    <property type="entry name" value="Sulfatase"/>
    <property type="match status" value="1"/>
</dbReference>
<name>A0A2N8HGM6_9BACT</name>
<dbReference type="Gene3D" id="3.40.720.10">
    <property type="entry name" value="Alkaline Phosphatase, subunit A"/>
    <property type="match status" value="1"/>
</dbReference>
<dbReference type="AlphaFoldDB" id="A0A2N8HGM6"/>
<dbReference type="PANTHER" id="PTHR43751">
    <property type="entry name" value="SULFATASE"/>
    <property type="match status" value="1"/>
</dbReference>
<dbReference type="InterPro" id="IPR052701">
    <property type="entry name" value="GAG_Ulvan_Degrading_Sulfatases"/>
</dbReference>
<dbReference type="InterPro" id="IPR017850">
    <property type="entry name" value="Alkaline_phosphatase_core_sf"/>
</dbReference>
<evidence type="ECO:0000313" key="2">
    <source>
        <dbReference type="EMBL" id="PNC19892.1"/>
    </source>
</evidence>
<dbReference type="Gene3D" id="3.30.1120.10">
    <property type="match status" value="1"/>
</dbReference>
<feature type="domain" description="Sulfatase N-terminal" evidence="1">
    <location>
        <begin position="28"/>
        <end position="432"/>
    </location>
</feature>
<dbReference type="Proteomes" id="UP000236000">
    <property type="component" value="Unassembled WGS sequence"/>
</dbReference>
<evidence type="ECO:0000259" key="1">
    <source>
        <dbReference type="Pfam" id="PF00884"/>
    </source>
</evidence>
<proteinExistence type="predicted"/>
<dbReference type="OrthoDB" id="9762324at2"/>
<dbReference type="SUPFAM" id="SSF53649">
    <property type="entry name" value="Alkaline phosphatase-like"/>
    <property type="match status" value="1"/>
</dbReference>
<dbReference type="InterPro" id="IPR000917">
    <property type="entry name" value="Sulfatase_N"/>
</dbReference>
<sequence>MTPFLRLLPAVFFWVCSLSMGEPGGSKPNIILIYADDLGMGMLGCYGQQIVKTPNIDRLARQGVMFTRCYSSQYCCPARASLLMGVHDSHSGSYTQTAGGLVTRAEKEGWNNGELEEKAAKASPIKPSAREVFLPELLKKAGYATAQFGKLDWGFNTWHAELKRHGWDYYTGYMDHQRAHGFYPSFLWKNGERLPLEGNTRPDAGITAENYSAGATEKRRGSRDGKTTYAPDVMLRETLEFMKKNRNRPMFIFFSTNLPHGPVDIPPAENTYAGHPEIRKAYADASGPNRECAGAAEEYASMVDKLDKQVGAIVAQVRSLGLEKRTMIIFASDNGHELYYRTDKSRGRGLNCHGGVLDGTGEVLDAFRGSRGRISPDEGMVHMAGLKWTNHEGGIRVPMIISWPGTVPAGKTCHALTANYDHMAAFAELAGVPMPAGKDAVSYNNPLFGKQAAPHSHVVVDRTIITGDGWKLTNQRGKWLLFQITADPEERHNLAEAQPERLRQLQAIYSREVGSPRKDK</sequence>
<dbReference type="RefSeq" id="WP_102712205.1">
    <property type="nucleotide sequence ID" value="NZ_PJKA01000003.1"/>
</dbReference>
<evidence type="ECO:0000313" key="3">
    <source>
        <dbReference type="Proteomes" id="UP000236000"/>
    </source>
</evidence>
<organism evidence="2 3">
    <name type="scientific">Akkermansia muciniphila</name>
    <dbReference type="NCBI Taxonomy" id="239935"/>
    <lineage>
        <taxon>Bacteria</taxon>
        <taxon>Pseudomonadati</taxon>
        <taxon>Verrucomicrobiota</taxon>
        <taxon>Verrucomicrobiia</taxon>
        <taxon>Verrucomicrobiales</taxon>
        <taxon>Akkermansiaceae</taxon>
        <taxon>Akkermansia</taxon>
    </lineage>
</organism>
<reference evidence="2 3" key="1">
    <citation type="journal article" date="2017" name="BMC Genomics">
        <title>Genome sequencing of 39 Akkermansia muciniphila isolates reveals its population structure, genomic and functional diverisity, and global distribution in mammalian gut microbiotas.</title>
        <authorList>
            <person name="Guo X."/>
            <person name="Li S."/>
            <person name="Zhang J."/>
            <person name="Wu F."/>
            <person name="Li X."/>
            <person name="Wu D."/>
            <person name="Zhang M."/>
            <person name="Ou Z."/>
            <person name="Jie Z."/>
            <person name="Yan Q."/>
            <person name="Li P."/>
            <person name="Yi J."/>
            <person name="Peng Y."/>
        </authorList>
    </citation>
    <scope>NUCLEOTIDE SEQUENCE [LARGE SCALE GENOMIC DNA]</scope>
    <source>
        <strain evidence="2 3">GP24</strain>
    </source>
</reference>
<comment type="caution">
    <text evidence="2">The sequence shown here is derived from an EMBL/GenBank/DDBJ whole genome shotgun (WGS) entry which is preliminary data.</text>
</comment>
<gene>
    <name evidence="2" type="ORF">CXU22_02455</name>
</gene>
<accession>A0A2N8HGM6</accession>
<dbReference type="EMBL" id="PJKA01000003">
    <property type="protein sequence ID" value="PNC19892.1"/>
    <property type="molecule type" value="Genomic_DNA"/>
</dbReference>
<protein>
    <submittedName>
        <fullName evidence="2">Arylsulfatase</fullName>
    </submittedName>
</protein>